<dbReference type="NCBIfam" id="TIGR01805">
    <property type="entry name" value="CM_mono_grmpos"/>
    <property type="match status" value="1"/>
</dbReference>
<dbReference type="Gene3D" id="1.20.59.10">
    <property type="entry name" value="Chorismate mutase"/>
    <property type="match status" value="1"/>
</dbReference>
<dbReference type="AlphaFoldDB" id="G5K0E0"/>
<gene>
    <name evidence="3" type="ORF">STRIC_0060</name>
</gene>
<dbReference type="eggNOG" id="COG1605">
    <property type="taxonomic scope" value="Bacteria"/>
</dbReference>
<evidence type="ECO:0000313" key="3">
    <source>
        <dbReference type="EMBL" id="EHI70633.1"/>
    </source>
</evidence>
<accession>G5K0E0</accession>
<evidence type="ECO:0000256" key="1">
    <source>
        <dbReference type="ARBA" id="ARBA00023235"/>
    </source>
</evidence>
<keyword evidence="1 3" id="KW-0413">Isomerase</keyword>
<feature type="domain" description="Chorismate mutase" evidence="2">
    <location>
        <begin position="1"/>
        <end position="87"/>
    </location>
</feature>
<sequence length="97" mass="11408">MRLNEIRQDINEIDRQLIELLEARMSLVNQVTHYKLENQMPVLDQSREEVILQTVSAKVADKAFEPAITRTFQTILEMSRQFQKSRLEEEASDAKPY</sequence>
<evidence type="ECO:0000313" key="4">
    <source>
        <dbReference type="Proteomes" id="UP000003330"/>
    </source>
</evidence>
<dbReference type="RefSeq" id="WP_008087467.1">
    <property type="nucleotide sequence ID" value="NZ_AEUX02000002.1"/>
</dbReference>
<dbReference type="InterPro" id="IPR036979">
    <property type="entry name" value="CM_dom_sf"/>
</dbReference>
<dbReference type="Pfam" id="PF01817">
    <property type="entry name" value="CM_2"/>
    <property type="match status" value="1"/>
</dbReference>
<dbReference type="GO" id="GO:0004106">
    <property type="term" value="F:chorismate mutase activity"/>
    <property type="evidence" value="ECO:0007669"/>
    <property type="project" value="UniProtKB-EC"/>
</dbReference>
<comment type="caution">
    <text evidence="3">The sequence shown here is derived from an EMBL/GenBank/DDBJ whole genome shotgun (WGS) entry which is preliminary data.</text>
</comment>
<dbReference type="InterPro" id="IPR036263">
    <property type="entry name" value="Chorismate_II_sf"/>
</dbReference>
<dbReference type="EC" id="5.4.99.5" evidence="3"/>
<dbReference type="PANTHER" id="PTHR38041">
    <property type="entry name" value="CHORISMATE MUTASE"/>
    <property type="match status" value="1"/>
</dbReference>
<proteinExistence type="predicted"/>
<dbReference type="PROSITE" id="PS51168">
    <property type="entry name" value="CHORISMATE_MUT_2"/>
    <property type="match status" value="1"/>
</dbReference>
<dbReference type="GO" id="GO:0046417">
    <property type="term" value="P:chorismate metabolic process"/>
    <property type="evidence" value="ECO:0007669"/>
    <property type="project" value="InterPro"/>
</dbReference>
<protein>
    <submittedName>
        <fullName evidence="3">Chorismate mutase</fullName>
        <ecNumber evidence="3">5.4.99.5</ecNumber>
    </submittedName>
</protein>
<dbReference type="STRING" id="764299.STRIC_0060"/>
<name>G5K0E0_9STRE</name>
<keyword evidence="4" id="KW-1185">Reference proteome</keyword>
<organism evidence="3 4">
    <name type="scientific">Streptococcus ictaluri 707-05</name>
    <dbReference type="NCBI Taxonomy" id="764299"/>
    <lineage>
        <taxon>Bacteria</taxon>
        <taxon>Bacillati</taxon>
        <taxon>Bacillota</taxon>
        <taxon>Bacilli</taxon>
        <taxon>Lactobacillales</taxon>
        <taxon>Streptococcaceae</taxon>
        <taxon>Streptococcus</taxon>
    </lineage>
</organism>
<dbReference type="InterPro" id="IPR051331">
    <property type="entry name" value="Chorismate_mutase-related"/>
</dbReference>
<dbReference type="EMBL" id="AEUX02000002">
    <property type="protein sequence ID" value="EHI70633.1"/>
    <property type="molecule type" value="Genomic_DNA"/>
</dbReference>
<evidence type="ECO:0000259" key="2">
    <source>
        <dbReference type="PROSITE" id="PS51168"/>
    </source>
</evidence>
<dbReference type="Proteomes" id="UP000003330">
    <property type="component" value="Unassembled WGS sequence"/>
</dbReference>
<reference evidence="3 4" key="1">
    <citation type="journal article" date="2014" name="Int. J. Syst. Evol. Microbiol.">
        <title>Phylogenomics and the dynamic genome evolution of the genus Streptococcus.</title>
        <authorList>
            <consortium name="The Broad Institute Genome Sequencing Platform"/>
            <person name="Richards V.P."/>
            <person name="Palmer S.R."/>
            <person name="Pavinski Bitar P.D."/>
            <person name="Qin X."/>
            <person name="Weinstock G.M."/>
            <person name="Highlander S.K."/>
            <person name="Town C.D."/>
            <person name="Burne R.A."/>
            <person name="Stanhope M.J."/>
        </authorList>
    </citation>
    <scope>NUCLEOTIDE SEQUENCE [LARGE SCALE GENOMIC DNA]</scope>
    <source>
        <strain evidence="3 4">707-05</strain>
    </source>
</reference>
<dbReference type="InterPro" id="IPR002701">
    <property type="entry name" value="CM_II_prokaryot"/>
</dbReference>
<dbReference type="InterPro" id="IPR011279">
    <property type="entry name" value="Chorismate_mutase_GmP"/>
</dbReference>
<dbReference type="PANTHER" id="PTHR38041:SF1">
    <property type="entry name" value="CHORISMATE MUTASE"/>
    <property type="match status" value="1"/>
</dbReference>
<dbReference type="GO" id="GO:0009697">
    <property type="term" value="P:salicylic acid biosynthetic process"/>
    <property type="evidence" value="ECO:0007669"/>
    <property type="project" value="TreeGrafter"/>
</dbReference>
<dbReference type="OrthoDB" id="9802281at2"/>
<dbReference type="SUPFAM" id="SSF48600">
    <property type="entry name" value="Chorismate mutase II"/>
    <property type="match status" value="1"/>
</dbReference>
<dbReference type="SMART" id="SM00830">
    <property type="entry name" value="CM_2"/>
    <property type="match status" value="1"/>
</dbReference>